<accession>A0A538SVD9</accession>
<dbReference type="GO" id="GO:0030313">
    <property type="term" value="C:cell envelope"/>
    <property type="evidence" value="ECO:0007669"/>
    <property type="project" value="TreeGrafter"/>
</dbReference>
<gene>
    <name evidence="2" type="ORF">E6K72_06515</name>
</gene>
<evidence type="ECO:0000313" key="3">
    <source>
        <dbReference type="Proteomes" id="UP000317716"/>
    </source>
</evidence>
<proteinExistence type="predicted"/>
<reference evidence="2 3" key="1">
    <citation type="journal article" date="2019" name="Nat. Microbiol.">
        <title>Mediterranean grassland soil C-N compound turnover is dependent on rainfall and depth, and is mediated by genomically divergent microorganisms.</title>
        <authorList>
            <person name="Diamond S."/>
            <person name="Andeer P.F."/>
            <person name="Li Z."/>
            <person name="Crits-Christoph A."/>
            <person name="Burstein D."/>
            <person name="Anantharaman K."/>
            <person name="Lane K.R."/>
            <person name="Thomas B.C."/>
            <person name="Pan C."/>
            <person name="Northen T.R."/>
            <person name="Banfield J.F."/>
        </authorList>
    </citation>
    <scope>NUCLEOTIDE SEQUENCE [LARGE SCALE GENOMIC DNA]</scope>
    <source>
        <strain evidence="2">WS_2</strain>
    </source>
</reference>
<evidence type="ECO:0000256" key="1">
    <source>
        <dbReference type="ARBA" id="ARBA00022448"/>
    </source>
</evidence>
<dbReference type="Gene3D" id="2.40.50.100">
    <property type="match status" value="1"/>
</dbReference>
<protein>
    <submittedName>
        <fullName evidence="2">HlyD family efflux transporter periplasmic adaptor subunit</fullName>
    </submittedName>
</protein>
<dbReference type="InterPro" id="IPR051909">
    <property type="entry name" value="MFP_Cation_Efflux"/>
</dbReference>
<dbReference type="EMBL" id="VBOS01000220">
    <property type="protein sequence ID" value="TMQ55339.1"/>
    <property type="molecule type" value="Genomic_DNA"/>
</dbReference>
<dbReference type="PANTHER" id="PTHR30097">
    <property type="entry name" value="CATION EFFLUX SYSTEM PROTEIN CUSB"/>
    <property type="match status" value="1"/>
</dbReference>
<evidence type="ECO:0000313" key="2">
    <source>
        <dbReference type="EMBL" id="TMQ55339.1"/>
    </source>
</evidence>
<organism evidence="2 3">
    <name type="scientific">Eiseniibacteriota bacterium</name>
    <dbReference type="NCBI Taxonomy" id="2212470"/>
    <lineage>
        <taxon>Bacteria</taxon>
        <taxon>Candidatus Eiseniibacteriota</taxon>
    </lineage>
</organism>
<dbReference type="GO" id="GO:0015679">
    <property type="term" value="P:plasma membrane copper ion transport"/>
    <property type="evidence" value="ECO:0007669"/>
    <property type="project" value="TreeGrafter"/>
</dbReference>
<dbReference type="AlphaFoldDB" id="A0A538SVD9"/>
<keyword evidence="1" id="KW-0813">Transport</keyword>
<comment type="caution">
    <text evidence="2">The sequence shown here is derived from an EMBL/GenBank/DDBJ whole genome shotgun (WGS) entry which is preliminary data.</text>
</comment>
<dbReference type="GO" id="GO:0060003">
    <property type="term" value="P:copper ion export"/>
    <property type="evidence" value="ECO:0007669"/>
    <property type="project" value="TreeGrafter"/>
</dbReference>
<name>A0A538SVD9_UNCEI</name>
<sequence length="288" mass="30171">MLPAVRARQATLGAVRAPGQWRSADELVVAAPFAALVESLAPRIGDRIERGSTIGWLETRESLAAVHGAESLLRQAADSTARAEAKLALTLARRDLLRVPLVATATGTVLRRAAEPGAEVAEGTELLAIVPDGAVVFEAHVPLAAADRVAIGQPARIVMEGGAATTATVQRRLPNASSPDQSALVWLSPGPQAPRDLLDRFGTAAIQIGPPRRSPAVSDSALVEDDLTGEYRVARVDSSGVAIWTVVQLGLAADGWHELLGPPLPPGTRVIVDGQRGLPDSIRVRVRS</sequence>
<dbReference type="Proteomes" id="UP000317716">
    <property type="component" value="Unassembled WGS sequence"/>
</dbReference>
<dbReference type="PANTHER" id="PTHR30097:SF4">
    <property type="entry name" value="SLR6042 PROTEIN"/>
    <property type="match status" value="1"/>
</dbReference>